<dbReference type="EnsemblMetazoa" id="XM_011406291.2">
    <property type="protein sequence ID" value="XP_011404593.1"/>
    <property type="gene ID" value="LOC105313120"/>
</dbReference>
<reference evidence="3" key="1">
    <citation type="journal article" date="2010" name="Nature">
        <title>The Amphimedon queenslandica genome and the evolution of animal complexity.</title>
        <authorList>
            <person name="Srivastava M."/>
            <person name="Simakov O."/>
            <person name="Chapman J."/>
            <person name="Fahey B."/>
            <person name="Gauthier M.E."/>
            <person name="Mitros T."/>
            <person name="Richards G.S."/>
            <person name="Conaco C."/>
            <person name="Dacre M."/>
            <person name="Hellsten U."/>
            <person name="Larroux C."/>
            <person name="Putnam N.H."/>
            <person name="Stanke M."/>
            <person name="Adamska M."/>
            <person name="Darling A."/>
            <person name="Degnan S.M."/>
            <person name="Oakley T.H."/>
            <person name="Plachetzki D.C."/>
            <person name="Zhai Y."/>
            <person name="Adamski M."/>
            <person name="Calcino A."/>
            <person name="Cummins S.F."/>
            <person name="Goodstein D.M."/>
            <person name="Harris C."/>
            <person name="Jackson D.J."/>
            <person name="Leys S.P."/>
            <person name="Shu S."/>
            <person name="Woodcroft B.J."/>
            <person name="Vervoort M."/>
            <person name="Kosik K.S."/>
            <person name="Manning G."/>
            <person name="Degnan B.M."/>
            <person name="Rokhsar D.S."/>
        </authorList>
    </citation>
    <scope>NUCLEOTIDE SEQUENCE [LARGE SCALE GENOMIC DNA]</scope>
</reference>
<evidence type="ECO:0000313" key="3">
    <source>
        <dbReference type="Proteomes" id="UP000007879"/>
    </source>
</evidence>
<organism evidence="2">
    <name type="scientific">Amphimedon queenslandica</name>
    <name type="common">Sponge</name>
    <dbReference type="NCBI Taxonomy" id="400682"/>
    <lineage>
        <taxon>Eukaryota</taxon>
        <taxon>Metazoa</taxon>
        <taxon>Porifera</taxon>
        <taxon>Demospongiae</taxon>
        <taxon>Heteroscleromorpha</taxon>
        <taxon>Haplosclerida</taxon>
        <taxon>Niphatidae</taxon>
        <taxon>Amphimedon</taxon>
    </lineage>
</organism>
<dbReference type="Proteomes" id="UP000007879">
    <property type="component" value="Unassembled WGS sequence"/>
</dbReference>
<sequence length="374" mass="41772">MASHSGREKKKRPETNTMQVMAGKSTSSSAKPSLVRRLFRRSSAATRPSNPQALSPPETIPEESTAEQSKRGHKNKAMKRSKSDKQVITRPQLNNPDDYTMKSATLPSPRFTGSKSRNNAHSPNAYRPPPVALSYVTSPSRRPRYHSPVTLGTSSSPPMPHSFPHSQHLLVDQTTSTWDISPTGEIIGQYSLKQAARSVYPLPPSLPPPPPPVAASTDLLSSINSSHTYSEPYHWLFPPEPCKSAPPLPPRSQNTVMPSYSNLEVSLSLDNLSDPKFHDYMTINPFMLNPKADPSDYQQPIVTQTTPLPPCIRHRKMDQRQREIRDDSSPEIKESSPESRDDMDSHSPSFRPRSRSDTRRTTVVILDDDRTLKV</sequence>
<dbReference type="AlphaFoldDB" id="A0A1X7UMF1"/>
<dbReference type="InParanoid" id="A0A1X7UMF1"/>
<feature type="compositionally biased region" description="Basic and acidic residues" evidence="1">
    <location>
        <begin position="318"/>
        <end position="345"/>
    </location>
</feature>
<feature type="compositionally biased region" description="Basic residues" evidence="1">
    <location>
        <begin position="71"/>
        <end position="80"/>
    </location>
</feature>
<evidence type="ECO:0000256" key="1">
    <source>
        <dbReference type="SAM" id="MobiDB-lite"/>
    </source>
</evidence>
<protein>
    <submittedName>
        <fullName evidence="2">Uncharacterized protein</fullName>
    </submittedName>
</protein>
<feature type="compositionally biased region" description="Polar residues" evidence="1">
    <location>
        <begin position="43"/>
        <end position="53"/>
    </location>
</feature>
<accession>A0A1X7UMF1</accession>
<feature type="compositionally biased region" description="Polar residues" evidence="1">
    <location>
        <begin position="296"/>
        <end position="306"/>
    </location>
</feature>
<feature type="compositionally biased region" description="Polar residues" evidence="1">
    <location>
        <begin position="89"/>
        <end position="122"/>
    </location>
</feature>
<keyword evidence="3" id="KW-1185">Reference proteome</keyword>
<proteinExistence type="predicted"/>
<feature type="compositionally biased region" description="Polar residues" evidence="1">
    <location>
        <begin position="15"/>
        <end position="31"/>
    </location>
</feature>
<dbReference type="KEGG" id="aqu:105313120"/>
<gene>
    <name evidence="2" type="primary">105313120</name>
</gene>
<evidence type="ECO:0000313" key="2">
    <source>
        <dbReference type="EnsemblMetazoa" id="Aqu2.1.28836_001"/>
    </source>
</evidence>
<feature type="region of interest" description="Disordered" evidence="1">
    <location>
        <begin position="1"/>
        <end position="163"/>
    </location>
</feature>
<reference evidence="2" key="2">
    <citation type="submission" date="2017-05" db="UniProtKB">
        <authorList>
            <consortium name="EnsemblMetazoa"/>
        </authorList>
    </citation>
    <scope>IDENTIFICATION</scope>
</reference>
<dbReference type="EnsemblMetazoa" id="Aqu2.1.28836_001">
    <property type="protein sequence ID" value="Aqu2.1.28836_001"/>
    <property type="gene ID" value="Aqu2.1.28836"/>
</dbReference>
<feature type="region of interest" description="Disordered" evidence="1">
    <location>
        <begin position="291"/>
        <end position="374"/>
    </location>
</feature>
<name>A0A1X7UMF1_AMPQE</name>